<accession>A0A913ZQ61</accession>
<dbReference type="PANTHER" id="PTHR20855:SF141">
    <property type="entry name" value="MEMBRANE PROGESTIN RECEPTOR GAMMA-B-LIKE"/>
    <property type="match status" value="1"/>
</dbReference>
<dbReference type="OMA" id="NCMSERA"/>
<dbReference type="OrthoDB" id="529367at2759"/>
<dbReference type="GO" id="GO:0016020">
    <property type="term" value="C:membrane"/>
    <property type="evidence" value="ECO:0007669"/>
    <property type="project" value="UniProtKB-SubCell"/>
</dbReference>
<evidence type="ECO:0000256" key="6">
    <source>
        <dbReference type="PIRSR" id="PIRSR604254-1"/>
    </source>
</evidence>
<feature type="binding site" evidence="6">
    <location>
        <position position="99"/>
    </location>
    <ligand>
        <name>Zn(2+)</name>
        <dbReference type="ChEBI" id="CHEBI:29105"/>
    </ligand>
</feature>
<evidence type="ECO:0000256" key="5">
    <source>
        <dbReference type="ARBA" id="ARBA00023136"/>
    </source>
</evidence>
<feature type="transmembrane region" description="Helical" evidence="7">
    <location>
        <begin position="148"/>
        <end position="170"/>
    </location>
</feature>
<feature type="binding site" evidence="6">
    <location>
        <position position="250"/>
    </location>
    <ligand>
        <name>Zn(2+)</name>
        <dbReference type="ChEBI" id="CHEBI:29105"/>
    </ligand>
</feature>
<evidence type="ECO:0000313" key="8">
    <source>
        <dbReference type="EnsemblMetazoa" id="XP_038053270.1"/>
    </source>
</evidence>
<keyword evidence="5 7" id="KW-0472">Membrane</keyword>
<organism evidence="8 9">
    <name type="scientific">Patiria miniata</name>
    <name type="common">Bat star</name>
    <name type="synonym">Asterina miniata</name>
    <dbReference type="NCBI Taxonomy" id="46514"/>
    <lineage>
        <taxon>Eukaryota</taxon>
        <taxon>Metazoa</taxon>
        <taxon>Echinodermata</taxon>
        <taxon>Eleutherozoa</taxon>
        <taxon>Asterozoa</taxon>
        <taxon>Asteroidea</taxon>
        <taxon>Valvatacea</taxon>
        <taxon>Valvatida</taxon>
        <taxon>Asterinidae</taxon>
        <taxon>Patiria</taxon>
    </lineage>
</organism>
<comment type="similarity">
    <text evidence="2">Belongs to the ADIPOR family.</text>
</comment>
<keyword evidence="3 7" id="KW-0812">Transmembrane</keyword>
<feature type="transmembrane region" description="Helical" evidence="7">
    <location>
        <begin position="113"/>
        <end position="136"/>
    </location>
</feature>
<name>A0A913ZQ61_PATMI</name>
<dbReference type="GO" id="GO:0038023">
    <property type="term" value="F:signaling receptor activity"/>
    <property type="evidence" value="ECO:0007669"/>
    <property type="project" value="TreeGrafter"/>
</dbReference>
<evidence type="ECO:0000256" key="2">
    <source>
        <dbReference type="ARBA" id="ARBA00007018"/>
    </source>
</evidence>
<dbReference type="EnsemblMetazoa" id="XM_038197342.1">
    <property type="protein sequence ID" value="XP_038053270.1"/>
    <property type="gene ID" value="LOC119725775"/>
</dbReference>
<keyword evidence="6" id="KW-0479">Metal-binding</keyword>
<keyword evidence="4 7" id="KW-1133">Transmembrane helix</keyword>
<evidence type="ECO:0000256" key="7">
    <source>
        <dbReference type="SAM" id="Phobius"/>
    </source>
</evidence>
<evidence type="ECO:0000256" key="3">
    <source>
        <dbReference type="ARBA" id="ARBA00022692"/>
    </source>
</evidence>
<evidence type="ECO:0000256" key="4">
    <source>
        <dbReference type="ARBA" id="ARBA00022989"/>
    </source>
</evidence>
<feature type="binding site" evidence="6">
    <location>
        <position position="246"/>
    </location>
    <ligand>
        <name>Zn(2+)</name>
        <dbReference type="ChEBI" id="CHEBI:29105"/>
    </ligand>
</feature>
<evidence type="ECO:0000256" key="1">
    <source>
        <dbReference type="ARBA" id="ARBA00004141"/>
    </source>
</evidence>
<dbReference type="Proteomes" id="UP000887568">
    <property type="component" value="Unplaced"/>
</dbReference>
<reference evidence="8" key="1">
    <citation type="submission" date="2022-11" db="UniProtKB">
        <authorList>
            <consortium name="EnsemblMetazoa"/>
        </authorList>
    </citation>
    <scope>IDENTIFICATION</scope>
</reference>
<dbReference type="RefSeq" id="XP_038053270.1">
    <property type="nucleotide sequence ID" value="XM_038197342.1"/>
</dbReference>
<dbReference type="InterPro" id="IPR004254">
    <property type="entry name" value="AdipoR/HlyIII-related"/>
</dbReference>
<comment type="subcellular location">
    <subcellularLocation>
        <location evidence="1">Membrane</location>
        <topology evidence="1">Multi-pass membrane protein</topology>
    </subcellularLocation>
</comment>
<sequence length="343" mass="39761">MCAKLLRVNHVPKDFREPFIVSGYRSCRSSFSACIRSAFSLNNETFNFWTHFASFVYFTWLFTQWLWYEFRFDVDPFTYPLQVYLASVSLYMLVSSIAHLFNCMSERAHHICFFMDYSAISIYSLSCCIMYNVYVFPKSWINSTFHTVYIPCSVINSLLCTSLGCVARFVNWKALRVSAFAVKYLFCSFPLLYRCIFCEDDDCQDPNAIQFHVYQFILCAVTVAVYATHFPEVLAPGKFDVFGHSHQFFHILSGIANYCQLQGNILDMQYRRDYLLSVSPMPTFANTAGVALFALIINIAIIGIFTGMIWKKQHLRRVKSRQGILTIDWENSNNNAFKNGKVH</sequence>
<keyword evidence="9" id="KW-1185">Reference proteome</keyword>
<dbReference type="AlphaFoldDB" id="A0A913ZQ61"/>
<feature type="transmembrane region" description="Helical" evidence="7">
    <location>
        <begin position="79"/>
        <end position="101"/>
    </location>
</feature>
<dbReference type="GeneID" id="119725775"/>
<protein>
    <submittedName>
        <fullName evidence="8">Uncharacterized protein</fullName>
    </submittedName>
</protein>
<dbReference type="Pfam" id="PF03006">
    <property type="entry name" value="HlyIII"/>
    <property type="match status" value="1"/>
</dbReference>
<evidence type="ECO:0000313" key="9">
    <source>
        <dbReference type="Proteomes" id="UP000887568"/>
    </source>
</evidence>
<feature type="transmembrane region" description="Helical" evidence="7">
    <location>
        <begin position="46"/>
        <end position="67"/>
    </location>
</feature>
<dbReference type="PANTHER" id="PTHR20855">
    <property type="entry name" value="ADIPOR/PROGESTIN RECEPTOR-RELATED"/>
    <property type="match status" value="1"/>
</dbReference>
<keyword evidence="6" id="KW-0862">Zinc</keyword>
<feature type="transmembrane region" description="Helical" evidence="7">
    <location>
        <begin position="213"/>
        <end position="230"/>
    </location>
</feature>
<proteinExistence type="inferred from homology"/>
<feature type="transmembrane region" description="Helical" evidence="7">
    <location>
        <begin position="284"/>
        <end position="310"/>
    </location>
</feature>
<dbReference type="GO" id="GO:0046872">
    <property type="term" value="F:metal ion binding"/>
    <property type="evidence" value="ECO:0007669"/>
    <property type="project" value="UniProtKB-KW"/>
</dbReference>